<dbReference type="GO" id="GO:0016020">
    <property type="term" value="C:membrane"/>
    <property type="evidence" value="ECO:0007669"/>
    <property type="project" value="TreeGrafter"/>
</dbReference>
<keyword evidence="1" id="KW-0812">Transmembrane</keyword>
<gene>
    <name evidence="3" type="ORF">FA045_14725</name>
</gene>
<keyword evidence="1" id="KW-0472">Membrane</keyword>
<keyword evidence="3" id="KW-0808">Transferase</keyword>
<feature type="transmembrane region" description="Helical" evidence="1">
    <location>
        <begin position="47"/>
        <end position="69"/>
    </location>
</feature>
<dbReference type="PANTHER" id="PTHR23028">
    <property type="entry name" value="ACETYLTRANSFERASE"/>
    <property type="match status" value="1"/>
</dbReference>
<feature type="transmembrane region" description="Helical" evidence="1">
    <location>
        <begin position="313"/>
        <end position="335"/>
    </location>
</feature>
<evidence type="ECO:0000313" key="3">
    <source>
        <dbReference type="EMBL" id="TKB98232.1"/>
    </source>
</evidence>
<dbReference type="PANTHER" id="PTHR23028:SF53">
    <property type="entry name" value="ACYL_TRANSF_3 DOMAIN-CONTAINING PROTEIN"/>
    <property type="match status" value="1"/>
</dbReference>
<name>A0A4U1BZI7_9SPHI</name>
<evidence type="ECO:0000259" key="2">
    <source>
        <dbReference type="Pfam" id="PF01757"/>
    </source>
</evidence>
<dbReference type="EMBL" id="SWBO01000009">
    <property type="protein sequence ID" value="TKB98232.1"/>
    <property type="molecule type" value="Genomic_DNA"/>
</dbReference>
<feature type="transmembrane region" description="Helical" evidence="1">
    <location>
        <begin position="90"/>
        <end position="110"/>
    </location>
</feature>
<organism evidence="3 4">
    <name type="scientific">Pedobacter cryotolerans</name>
    <dbReference type="NCBI Taxonomy" id="2571270"/>
    <lineage>
        <taxon>Bacteria</taxon>
        <taxon>Pseudomonadati</taxon>
        <taxon>Bacteroidota</taxon>
        <taxon>Sphingobacteriia</taxon>
        <taxon>Sphingobacteriales</taxon>
        <taxon>Sphingobacteriaceae</taxon>
        <taxon>Pedobacter</taxon>
    </lineage>
</organism>
<evidence type="ECO:0000256" key="1">
    <source>
        <dbReference type="SAM" id="Phobius"/>
    </source>
</evidence>
<feature type="transmembrane region" description="Helical" evidence="1">
    <location>
        <begin position="262"/>
        <end position="280"/>
    </location>
</feature>
<sequence length="350" mass="40203">MSYPFETFGDRFNPKHNAIGLLRLILALLVIIQHSFALNGINDPLSNIGFINFGAIGVYGFFILSGFLITASWTNTQSIIRFTLKRVIRIFPAFWMCLILTTFLGSFLILKINGTEFTFQLFKSQLGYISNNVFLIINQPSIGGLTDTLQEKSLNGSLWTLAYEFLFYMLLGFAGLFGILKHKAPTILLITIYIVTYWLSDCKCTIFFKVYTSQQVAILPYMFGVGVIFNVLLNSIIYSKLIFLASVCLFIIDIFYNKSMPLYPFFLAYILLWLSINLPLKTIENFGDFSYGIYIYHFPIIQIILLTKSNFTPWMLVIITIIPTFFLAFLSWNFIEKPALRLKILLNKSR</sequence>
<feature type="transmembrane region" description="Helical" evidence="1">
    <location>
        <begin position="289"/>
        <end position="307"/>
    </location>
</feature>
<accession>A0A4U1BZI7</accession>
<dbReference type="AlphaFoldDB" id="A0A4U1BZI7"/>
<dbReference type="RefSeq" id="WP_136877837.1">
    <property type="nucleotide sequence ID" value="NZ_SWBO01000009.1"/>
</dbReference>
<dbReference type="InterPro" id="IPR050879">
    <property type="entry name" value="Acyltransferase_3"/>
</dbReference>
<evidence type="ECO:0000313" key="4">
    <source>
        <dbReference type="Proteomes" id="UP000310477"/>
    </source>
</evidence>
<dbReference type="Pfam" id="PF01757">
    <property type="entry name" value="Acyl_transf_3"/>
    <property type="match status" value="1"/>
</dbReference>
<dbReference type="GO" id="GO:0000271">
    <property type="term" value="P:polysaccharide biosynthetic process"/>
    <property type="evidence" value="ECO:0007669"/>
    <property type="project" value="TreeGrafter"/>
</dbReference>
<keyword evidence="3" id="KW-0012">Acyltransferase</keyword>
<feature type="domain" description="Acyltransferase 3" evidence="2">
    <location>
        <begin position="18"/>
        <end position="331"/>
    </location>
</feature>
<feature type="transmembrane region" description="Helical" evidence="1">
    <location>
        <begin position="161"/>
        <end position="180"/>
    </location>
</feature>
<dbReference type="OrthoDB" id="290051at2"/>
<dbReference type="Proteomes" id="UP000310477">
    <property type="component" value="Unassembled WGS sequence"/>
</dbReference>
<dbReference type="GO" id="GO:0016747">
    <property type="term" value="F:acyltransferase activity, transferring groups other than amino-acyl groups"/>
    <property type="evidence" value="ECO:0007669"/>
    <property type="project" value="InterPro"/>
</dbReference>
<proteinExistence type="predicted"/>
<keyword evidence="4" id="KW-1185">Reference proteome</keyword>
<comment type="caution">
    <text evidence="3">The sequence shown here is derived from an EMBL/GenBank/DDBJ whole genome shotgun (WGS) entry which is preliminary data.</text>
</comment>
<feature type="transmembrane region" description="Helical" evidence="1">
    <location>
        <begin position="21"/>
        <end position="41"/>
    </location>
</feature>
<protein>
    <submittedName>
        <fullName evidence="3">Acyltransferase</fullName>
    </submittedName>
</protein>
<dbReference type="InterPro" id="IPR002656">
    <property type="entry name" value="Acyl_transf_3_dom"/>
</dbReference>
<keyword evidence="1" id="KW-1133">Transmembrane helix</keyword>
<reference evidence="3 4" key="1">
    <citation type="submission" date="2019-04" db="EMBL/GenBank/DDBJ databases">
        <title>Pedobacter sp. AR-2-6 sp. nov., isolated from Arctic soil.</title>
        <authorList>
            <person name="Dahal R.H."/>
            <person name="Kim D.-U."/>
        </authorList>
    </citation>
    <scope>NUCLEOTIDE SEQUENCE [LARGE SCALE GENOMIC DNA]</scope>
    <source>
        <strain evidence="3 4">AR-2-6</strain>
    </source>
</reference>
<feature type="transmembrane region" description="Helical" evidence="1">
    <location>
        <begin position="214"/>
        <end position="233"/>
    </location>
</feature>